<dbReference type="OrthoDB" id="5865009at2759"/>
<evidence type="ECO:0008006" key="3">
    <source>
        <dbReference type="Google" id="ProtNLM"/>
    </source>
</evidence>
<comment type="caution">
    <text evidence="1">The sequence shown here is derived from an EMBL/GenBank/DDBJ whole genome shotgun (WGS) entry which is preliminary data.</text>
</comment>
<dbReference type="AlphaFoldDB" id="A0A9Q3Q7W1"/>
<evidence type="ECO:0000313" key="1">
    <source>
        <dbReference type="EMBL" id="MBW0587555.1"/>
    </source>
</evidence>
<dbReference type="Proteomes" id="UP000765509">
    <property type="component" value="Unassembled WGS sequence"/>
</dbReference>
<sequence>MQGRIVGMCQANPPFRAISNLAGVPLTTVYNTMKKYKCFGTVQTEQKTRQPPIMTTQDIQELDCIITQGLCLTVSQVTDLLTHQVFTQTIQHKIHKLGKQSCIASKKPYLQCLLAFAHAHCHWTINDWAWVIWTDKLAFELGKKVIWSICGGHLKRSGN</sequence>
<evidence type="ECO:0000313" key="2">
    <source>
        <dbReference type="Proteomes" id="UP000765509"/>
    </source>
</evidence>
<name>A0A9Q3Q7W1_9BASI</name>
<organism evidence="1 2">
    <name type="scientific">Austropuccinia psidii MF-1</name>
    <dbReference type="NCBI Taxonomy" id="1389203"/>
    <lineage>
        <taxon>Eukaryota</taxon>
        <taxon>Fungi</taxon>
        <taxon>Dikarya</taxon>
        <taxon>Basidiomycota</taxon>
        <taxon>Pucciniomycotina</taxon>
        <taxon>Pucciniomycetes</taxon>
        <taxon>Pucciniales</taxon>
        <taxon>Sphaerophragmiaceae</taxon>
        <taxon>Austropuccinia</taxon>
    </lineage>
</organism>
<dbReference type="Gene3D" id="1.10.10.10">
    <property type="entry name" value="Winged helix-like DNA-binding domain superfamily/Winged helix DNA-binding domain"/>
    <property type="match status" value="1"/>
</dbReference>
<reference evidence="1" key="1">
    <citation type="submission" date="2021-03" db="EMBL/GenBank/DDBJ databases">
        <title>Draft genome sequence of rust myrtle Austropuccinia psidii MF-1, a brazilian biotype.</title>
        <authorList>
            <person name="Quecine M.C."/>
            <person name="Pachon D.M.R."/>
            <person name="Bonatelli M.L."/>
            <person name="Correr F.H."/>
            <person name="Franceschini L.M."/>
            <person name="Leite T.F."/>
            <person name="Margarido G.R.A."/>
            <person name="Almeida C.A."/>
            <person name="Ferrarezi J.A."/>
            <person name="Labate C.A."/>
        </authorList>
    </citation>
    <scope>NUCLEOTIDE SEQUENCE</scope>
    <source>
        <strain evidence="1">MF-1</strain>
    </source>
</reference>
<dbReference type="EMBL" id="AVOT02127578">
    <property type="protein sequence ID" value="MBW0587555.1"/>
    <property type="molecule type" value="Genomic_DNA"/>
</dbReference>
<dbReference type="InterPro" id="IPR036388">
    <property type="entry name" value="WH-like_DNA-bd_sf"/>
</dbReference>
<keyword evidence="2" id="KW-1185">Reference proteome</keyword>
<dbReference type="SUPFAM" id="SSF46689">
    <property type="entry name" value="Homeodomain-like"/>
    <property type="match status" value="1"/>
</dbReference>
<dbReference type="InterPro" id="IPR009057">
    <property type="entry name" value="Homeodomain-like_sf"/>
</dbReference>
<accession>A0A9Q3Q7W1</accession>
<protein>
    <recommendedName>
        <fullName evidence="3">Transposase Tc1-like domain-containing protein</fullName>
    </recommendedName>
</protein>
<proteinExistence type="predicted"/>
<gene>
    <name evidence="1" type="ORF">O181_127270</name>
</gene>